<dbReference type="AlphaFoldDB" id="A0A392QNM4"/>
<sequence length="30" mass="3324">DITNKDLASQKGSGFSPVHFLSSDIMKLRM</sequence>
<dbReference type="EMBL" id="LXQA010149689">
    <property type="protein sequence ID" value="MCI25838.1"/>
    <property type="molecule type" value="Genomic_DNA"/>
</dbReference>
<name>A0A392QNM4_9FABA</name>
<evidence type="ECO:0000313" key="1">
    <source>
        <dbReference type="EMBL" id="MCI25838.1"/>
    </source>
</evidence>
<reference evidence="1 2" key="1">
    <citation type="journal article" date="2018" name="Front. Plant Sci.">
        <title>Red Clover (Trifolium pratense) and Zigzag Clover (T. medium) - A Picture of Genomic Similarities and Differences.</title>
        <authorList>
            <person name="Dluhosova J."/>
            <person name="Istvanek J."/>
            <person name="Nedelnik J."/>
            <person name="Repkova J."/>
        </authorList>
    </citation>
    <scope>NUCLEOTIDE SEQUENCE [LARGE SCALE GENOMIC DNA]</scope>
    <source>
        <strain evidence="2">cv. 10/8</strain>
        <tissue evidence="1">Leaf</tissue>
    </source>
</reference>
<proteinExistence type="predicted"/>
<accession>A0A392QNM4</accession>
<keyword evidence="2" id="KW-1185">Reference proteome</keyword>
<comment type="caution">
    <text evidence="1">The sequence shown here is derived from an EMBL/GenBank/DDBJ whole genome shotgun (WGS) entry which is preliminary data.</text>
</comment>
<feature type="non-terminal residue" evidence="1">
    <location>
        <position position="1"/>
    </location>
</feature>
<evidence type="ECO:0000313" key="2">
    <source>
        <dbReference type="Proteomes" id="UP000265520"/>
    </source>
</evidence>
<organism evidence="1 2">
    <name type="scientific">Trifolium medium</name>
    <dbReference type="NCBI Taxonomy" id="97028"/>
    <lineage>
        <taxon>Eukaryota</taxon>
        <taxon>Viridiplantae</taxon>
        <taxon>Streptophyta</taxon>
        <taxon>Embryophyta</taxon>
        <taxon>Tracheophyta</taxon>
        <taxon>Spermatophyta</taxon>
        <taxon>Magnoliopsida</taxon>
        <taxon>eudicotyledons</taxon>
        <taxon>Gunneridae</taxon>
        <taxon>Pentapetalae</taxon>
        <taxon>rosids</taxon>
        <taxon>fabids</taxon>
        <taxon>Fabales</taxon>
        <taxon>Fabaceae</taxon>
        <taxon>Papilionoideae</taxon>
        <taxon>50 kb inversion clade</taxon>
        <taxon>NPAAA clade</taxon>
        <taxon>Hologalegina</taxon>
        <taxon>IRL clade</taxon>
        <taxon>Trifolieae</taxon>
        <taxon>Trifolium</taxon>
    </lineage>
</organism>
<dbReference type="Proteomes" id="UP000265520">
    <property type="component" value="Unassembled WGS sequence"/>
</dbReference>
<protein>
    <submittedName>
        <fullName evidence="1">Uncharacterized protein</fullName>
    </submittedName>
</protein>